<protein>
    <submittedName>
        <fullName evidence="1">Uncharacterized protein</fullName>
    </submittedName>
</protein>
<dbReference type="AlphaFoldDB" id="Q5B5Q0"/>
<dbReference type="InParanoid" id="Q5B5Q0"/>
<reference evidence="2" key="1">
    <citation type="journal article" date="2005" name="Nature">
        <title>Sequencing of Aspergillus nidulans and comparative analysis with A. fumigatus and A. oryzae.</title>
        <authorList>
            <person name="Galagan J.E."/>
            <person name="Calvo S.E."/>
            <person name="Cuomo C."/>
            <person name="Ma L.J."/>
            <person name="Wortman J.R."/>
            <person name="Batzoglou S."/>
            <person name="Lee S.I."/>
            <person name="Basturkmen M."/>
            <person name="Spevak C.C."/>
            <person name="Clutterbuck J."/>
            <person name="Kapitonov V."/>
            <person name="Jurka J."/>
            <person name="Scazzocchio C."/>
            <person name="Farman M."/>
            <person name="Butler J."/>
            <person name="Purcell S."/>
            <person name="Harris S."/>
            <person name="Braus G.H."/>
            <person name="Draht O."/>
            <person name="Busch S."/>
            <person name="D'Enfert C."/>
            <person name="Bouchier C."/>
            <person name="Goldman G.H."/>
            <person name="Bell-Pedersen D."/>
            <person name="Griffiths-Jones S."/>
            <person name="Doonan J.H."/>
            <person name="Yu J."/>
            <person name="Vienken K."/>
            <person name="Pain A."/>
            <person name="Freitag M."/>
            <person name="Selker E.U."/>
            <person name="Archer D.B."/>
            <person name="Penalva M.A."/>
            <person name="Oakley B.R."/>
            <person name="Momany M."/>
            <person name="Tanaka T."/>
            <person name="Kumagai T."/>
            <person name="Asai K."/>
            <person name="Machida M."/>
            <person name="Nierman W.C."/>
            <person name="Denning D.W."/>
            <person name="Caddick M."/>
            <person name="Hynes M."/>
            <person name="Paoletti M."/>
            <person name="Fischer R."/>
            <person name="Miller B."/>
            <person name="Dyer P."/>
            <person name="Sachs M.S."/>
            <person name="Osmani S.A."/>
            <person name="Birren B.W."/>
        </authorList>
    </citation>
    <scope>NUCLEOTIDE SEQUENCE [LARGE SCALE GENOMIC DNA]</scope>
    <source>
        <strain evidence="2">FGSC A4 / ATCC 38163 / CBS 112.46 / NRRL 194 / M139</strain>
    </source>
</reference>
<dbReference type="KEGG" id="ani:ANIA_04130"/>
<dbReference type="EMBL" id="BN001302">
    <property type="protein sequence ID" value="CBF74639.1"/>
    <property type="molecule type" value="Genomic_DNA"/>
</dbReference>
<dbReference type="Proteomes" id="UP000000560">
    <property type="component" value="Chromosome II"/>
</dbReference>
<dbReference type="RefSeq" id="XP_661734.1">
    <property type="nucleotide sequence ID" value="XM_656642.1"/>
</dbReference>
<evidence type="ECO:0000313" key="1">
    <source>
        <dbReference type="EMBL" id="CBF74639.1"/>
    </source>
</evidence>
<gene>
    <name evidence="1" type="ORF">ANIA_04130</name>
</gene>
<dbReference type="VEuPathDB" id="FungiDB:AN4130"/>
<name>Q5B5Q0_EMENI</name>
<accession>Q5B5Q0</accession>
<accession>C8V501</accession>
<organism evidence="1 2">
    <name type="scientific">Emericella nidulans (strain FGSC A4 / ATCC 38163 / CBS 112.46 / NRRL 194 / M139)</name>
    <name type="common">Aspergillus nidulans</name>
    <dbReference type="NCBI Taxonomy" id="227321"/>
    <lineage>
        <taxon>Eukaryota</taxon>
        <taxon>Fungi</taxon>
        <taxon>Dikarya</taxon>
        <taxon>Ascomycota</taxon>
        <taxon>Pezizomycotina</taxon>
        <taxon>Eurotiomycetes</taxon>
        <taxon>Eurotiomycetidae</taxon>
        <taxon>Eurotiales</taxon>
        <taxon>Aspergillaceae</taxon>
        <taxon>Aspergillus</taxon>
        <taxon>Aspergillus subgen. Nidulantes</taxon>
    </lineage>
</organism>
<dbReference type="HOGENOM" id="CLU_2096854_0_0_1"/>
<evidence type="ECO:0000313" key="2">
    <source>
        <dbReference type="Proteomes" id="UP000000560"/>
    </source>
</evidence>
<proteinExistence type="predicted"/>
<dbReference type="GeneID" id="2873551"/>
<keyword evidence="2" id="KW-1185">Reference proteome</keyword>
<reference evidence="2" key="2">
    <citation type="journal article" date="2009" name="Fungal Genet. Biol.">
        <title>The 2008 update of the Aspergillus nidulans genome annotation: a community effort.</title>
        <authorList>
            <person name="Wortman J.R."/>
            <person name="Gilsenan J.M."/>
            <person name="Joardar V."/>
            <person name="Deegan J."/>
            <person name="Clutterbuck J."/>
            <person name="Andersen M.R."/>
            <person name="Archer D."/>
            <person name="Bencina M."/>
            <person name="Braus G."/>
            <person name="Coutinho P."/>
            <person name="von Dohren H."/>
            <person name="Doonan J."/>
            <person name="Driessen A.J."/>
            <person name="Durek P."/>
            <person name="Espeso E."/>
            <person name="Fekete E."/>
            <person name="Flipphi M."/>
            <person name="Estrada C.G."/>
            <person name="Geysens S."/>
            <person name="Goldman G."/>
            <person name="de Groot P.W."/>
            <person name="Hansen K."/>
            <person name="Harris S.D."/>
            <person name="Heinekamp T."/>
            <person name="Helmstaedt K."/>
            <person name="Henrissat B."/>
            <person name="Hofmann G."/>
            <person name="Homan T."/>
            <person name="Horio T."/>
            <person name="Horiuchi H."/>
            <person name="James S."/>
            <person name="Jones M."/>
            <person name="Karaffa L."/>
            <person name="Karanyi Z."/>
            <person name="Kato M."/>
            <person name="Keller N."/>
            <person name="Kelly D.E."/>
            <person name="Kiel J.A."/>
            <person name="Kim J.M."/>
            <person name="van der Klei I.J."/>
            <person name="Klis F.M."/>
            <person name="Kovalchuk A."/>
            <person name="Krasevec N."/>
            <person name="Kubicek C.P."/>
            <person name="Liu B."/>
            <person name="Maccabe A."/>
            <person name="Meyer V."/>
            <person name="Mirabito P."/>
            <person name="Miskei M."/>
            <person name="Mos M."/>
            <person name="Mullins J."/>
            <person name="Nelson D.R."/>
            <person name="Nielsen J."/>
            <person name="Oakley B.R."/>
            <person name="Osmani S.A."/>
            <person name="Pakula T."/>
            <person name="Paszewski A."/>
            <person name="Paulsen I."/>
            <person name="Pilsyk S."/>
            <person name="Pocsi I."/>
            <person name="Punt P.J."/>
            <person name="Ram A.F."/>
            <person name="Ren Q."/>
            <person name="Robellet X."/>
            <person name="Robson G."/>
            <person name="Seiboth B."/>
            <person name="van Solingen P."/>
            <person name="Specht T."/>
            <person name="Sun J."/>
            <person name="Taheri-Talesh N."/>
            <person name="Takeshita N."/>
            <person name="Ussery D."/>
            <person name="vanKuyk P.A."/>
            <person name="Visser H."/>
            <person name="van de Vondervoort P.J."/>
            <person name="de Vries R.P."/>
            <person name="Walton J."/>
            <person name="Xiang X."/>
            <person name="Xiong Y."/>
            <person name="Zeng A.P."/>
            <person name="Brandt B.W."/>
            <person name="Cornell M.J."/>
            <person name="van den Hondel C.A."/>
            <person name="Visser J."/>
            <person name="Oliver S.G."/>
            <person name="Turner G."/>
        </authorList>
    </citation>
    <scope>GENOME REANNOTATION</scope>
    <source>
        <strain evidence="2">FGSC A4 / ATCC 38163 / CBS 112.46 / NRRL 194 / M139</strain>
    </source>
</reference>
<sequence>MPGKPCLLQSQAGTVGVCGLYGPVMSLMSRDLIQMTCMCVRNRTHKMQGMQYALLLPYLSKAVFHCFRYTDCVYRPMLQPYKCITAFDHFLAHELATQFSTSLPPSGDKNIGAGLA</sequence>